<reference evidence="14" key="1">
    <citation type="submission" date="2019-08" db="EMBL/GenBank/DDBJ databases">
        <title>Reference gene set and small RNA set construction with multiple tissues from Davidia involucrata Baill.</title>
        <authorList>
            <person name="Yang H."/>
            <person name="Zhou C."/>
            <person name="Li G."/>
            <person name="Wang J."/>
            <person name="Gao P."/>
            <person name="Wang M."/>
            <person name="Wang R."/>
            <person name="Zhao Y."/>
        </authorList>
    </citation>
    <scope>NUCLEOTIDE SEQUENCE</scope>
    <source>
        <tissue evidence="14">Mixed with DoveR01_LX</tissue>
    </source>
</reference>
<evidence type="ECO:0000256" key="8">
    <source>
        <dbReference type="PROSITE-ProRule" id="PRU00108"/>
    </source>
</evidence>
<dbReference type="AlphaFoldDB" id="A0A5B6ZL55"/>
<evidence type="ECO:0000256" key="7">
    <source>
        <dbReference type="ARBA" id="ARBA00025748"/>
    </source>
</evidence>
<dbReference type="GO" id="GO:0045893">
    <property type="term" value="P:positive regulation of DNA-templated transcription"/>
    <property type="evidence" value="ECO:0007669"/>
    <property type="project" value="TreeGrafter"/>
</dbReference>
<dbReference type="InterPro" id="IPR003106">
    <property type="entry name" value="Leu_zip_homeo"/>
</dbReference>
<dbReference type="InterPro" id="IPR045224">
    <property type="entry name" value="HDZip_class_I_plant"/>
</dbReference>
<dbReference type="PANTHER" id="PTHR24326">
    <property type="entry name" value="HOMEOBOX-LEUCINE ZIPPER PROTEIN"/>
    <property type="match status" value="1"/>
</dbReference>
<evidence type="ECO:0000256" key="6">
    <source>
        <dbReference type="ARBA" id="ARBA00023242"/>
    </source>
</evidence>
<evidence type="ECO:0000256" key="9">
    <source>
        <dbReference type="RuleBase" id="RU000682"/>
    </source>
</evidence>
<dbReference type="FunFam" id="1.10.10.60:FF:000144">
    <property type="entry name" value="homeobox-leucine zipper protein ATHB-6-like"/>
    <property type="match status" value="1"/>
</dbReference>
<protein>
    <recommendedName>
        <fullName evidence="10">Homeobox-leucine zipper protein</fullName>
    </recommendedName>
    <alternativeName>
        <fullName evidence="10">HD-ZIP protein</fullName>
    </alternativeName>
    <alternativeName>
        <fullName evidence="10">Homeodomain transcription factor</fullName>
    </alternativeName>
</protein>
<dbReference type="PRINTS" id="PR00031">
    <property type="entry name" value="HTHREPRESSR"/>
</dbReference>
<keyword evidence="6 8" id="KW-0539">Nucleus</keyword>
<feature type="DNA-binding region" description="Homeobox" evidence="8">
    <location>
        <begin position="50"/>
        <end position="109"/>
    </location>
</feature>
<accession>A0A5B6ZL55</accession>
<feature type="domain" description="Homeobox" evidence="13">
    <location>
        <begin position="48"/>
        <end position="108"/>
    </location>
</feature>
<dbReference type="SMART" id="SM00389">
    <property type="entry name" value="HOX"/>
    <property type="match status" value="1"/>
</dbReference>
<keyword evidence="4 8" id="KW-0371">Homeobox</keyword>
<dbReference type="PANTHER" id="PTHR24326:SF535">
    <property type="entry name" value="HOMEOBOX-LEUCINE ZIPPER PROTEIN"/>
    <property type="match status" value="1"/>
</dbReference>
<dbReference type="GO" id="GO:0000976">
    <property type="term" value="F:transcription cis-regulatory region binding"/>
    <property type="evidence" value="ECO:0007669"/>
    <property type="project" value="UniProtKB-ARBA"/>
</dbReference>
<evidence type="ECO:0000256" key="5">
    <source>
        <dbReference type="ARBA" id="ARBA00023163"/>
    </source>
</evidence>
<evidence type="ECO:0000256" key="3">
    <source>
        <dbReference type="ARBA" id="ARBA00023125"/>
    </source>
</evidence>
<dbReference type="PROSITE" id="PS50071">
    <property type="entry name" value="HOMEOBOX_2"/>
    <property type="match status" value="1"/>
</dbReference>
<keyword evidence="11" id="KW-0175">Coiled coil</keyword>
<feature type="region of interest" description="Disordered" evidence="12">
    <location>
        <begin position="180"/>
        <end position="200"/>
    </location>
</feature>
<evidence type="ECO:0000256" key="1">
    <source>
        <dbReference type="ARBA" id="ARBA00004123"/>
    </source>
</evidence>
<comment type="subcellular location">
    <subcellularLocation>
        <location evidence="1 8 9">Nucleus</location>
    </subcellularLocation>
</comment>
<feature type="region of interest" description="Disordered" evidence="12">
    <location>
        <begin position="1"/>
        <end position="22"/>
    </location>
</feature>
<evidence type="ECO:0000256" key="12">
    <source>
        <dbReference type="SAM" id="MobiDB-lite"/>
    </source>
</evidence>
<dbReference type="CDD" id="cd00086">
    <property type="entry name" value="homeodomain"/>
    <property type="match status" value="1"/>
</dbReference>
<evidence type="ECO:0000256" key="4">
    <source>
        <dbReference type="ARBA" id="ARBA00023155"/>
    </source>
</evidence>
<evidence type="ECO:0000259" key="13">
    <source>
        <dbReference type="PROSITE" id="PS50071"/>
    </source>
</evidence>
<dbReference type="InterPro" id="IPR000047">
    <property type="entry name" value="HTH_motif"/>
</dbReference>
<keyword evidence="3 8" id="KW-0238">DNA-binding</keyword>
<organism evidence="14">
    <name type="scientific">Davidia involucrata</name>
    <name type="common">Dove tree</name>
    <dbReference type="NCBI Taxonomy" id="16924"/>
    <lineage>
        <taxon>Eukaryota</taxon>
        <taxon>Viridiplantae</taxon>
        <taxon>Streptophyta</taxon>
        <taxon>Embryophyta</taxon>
        <taxon>Tracheophyta</taxon>
        <taxon>Spermatophyta</taxon>
        <taxon>Magnoliopsida</taxon>
        <taxon>eudicotyledons</taxon>
        <taxon>Gunneridae</taxon>
        <taxon>Pentapetalae</taxon>
        <taxon>asterids</taxon>
        <taxon>Cornales</taxon>
        <taxon>Nyssaceae</taxon>
        <taxon>Davidia</taxon>
    </lineage>
</organism>
<name>A0A5B6ZL55_DAVIN</name>
<dbReference type="Pfam" id="PF00046">
    <property type="entry name" value="Homeodomain"/>
    <property type="match status" value="1"/>
</dbReference>
<evidence type="ECO:0000256" key="11">
    <source>
        <dbReference type="SAM" id="Coils"/>
    </source>
</evidence>
<dbReference type="GO" id="GO:0000981">
    <property type="term" value="F:DNA-binding transcription factor activity, RNA polymerase II-specific"/>
    <property type="evidence" value="ECO:0007669"/>
    <property type="project" value="UniProtKB-UniRule"/>
</dbReference>
<evidence type="ECO:0000256" key="10">
    <source>
        <dbReference type="RuleBase" id="RU369038"/>
    </source>
</evidence>
<sequence length="303" mass="34613">MKRFSSSDSLDALICPPQEKKNPKNNFVYSGEFQAMLDGLEEEDEESSQITDKKRRLSFDQVKALEKIFEVDNKLGAEQKVRLAEELGLKPRQVAIWFQNRRARWKTKQLERDYNLLKANYEALKLNFDRVEQQREAFIAEVRELKAKLGEEKTELNHSAKEAALFLVPENTVSEQSKVSPTSLCDEPEPTNPNHEVCNNGSLLETKGLVDFRDGPSDSDSSAVLNEDSSQNAQLLVSLVSSSLRYDCSSLYPPWMNCFQFSDSRAIMGKAYEQQFAKMEEQSLFSTEESCNIFSVDREPTLH</sequence>
<dbReference type="PROSITE" id="PS00027">
    <property type="entry name" value="HOMEOBOX_1"/>
    <property type="match status" value="1"/>
</dbReference>
<gene>
    <name evidence="14" type="ORF">Din_014195</name>
</gene>
<dbReference type="SUPFAM" id="SSF46689">
    <property type="entry name" value="Homeodomain-like"/>
    <property type="match status" value="1"/>
</dbReference>
<evidence type="ECO:0000313" key="14">
    <source>
        <dbReference type="EMBL" id="MPA44754.1"/>
    </source>
</evidence>
<evidence type="ECO:0000256" key="2">
    <source>
        <dbReference type="ARBA" id="ARBA00023015"/>
    </source>
</evidence>
<dbReference type="Pfam" id="PF02183">
    <property type="entry name" value="HALZ"/>
    <property type="match status" value="1"/>
</dbReference>
<dbReference type="InterPro" id="IPR001356">
    <property type="entry name" value="HD"/>
</dbReference>
<comment type="function">
    <text evidence="10">Transcription factor.</text>
</comment>
<dbReference type="InterPro" id="IPR009057">
    <property type="entry name" value="Homeodomain-like_sf"/>
</dbReference>
<dbReference type="GO" id="GO:0005634">
    <property type="term" value="C:nucleus"/>
    <property type="evidence" value="ECO:0007669"/>
    <property type="project" value="UniProtKB-SubCell"/>
</dbReference>
<keyword evidence="5 10" id="KW-0804">Transcription</keyword>
<dbReference type="Gene3D" id="1.10.10.60">
    <property type="entry name" value="Homeodomain-like"/>
    <property type="match status" value="1"/>
</dbReference>
<keyword evidence="2 10" id="KW-0805">Transcription regulation</keyword>
<dbReference type="InterPro" id="IPR017970">
    <property type="entry name" value="Homeobox_CS"/>
</dbReference>
<dbReference type="EMBL" id="GHES01014195">
    <property type="protein sequence ID" value="MPA44754.1"/>
    <property type="molecule type" value="Transcribed_RNA"/>
</dbReference>
<proteinExistence type="inferred from homology"/>
<feature type="coiled-coil region" evidence="11">
    <location>
        <begin position="107"/>
        <end position="162"/>
    </location>
</feature>
<comment type="similarity">
    <text evidence="7 10">Belongs to the HD-ZIP homeobox family. Class I subfamily.</text>
</comment>